<reference evidence="1 2" key="1">
    <citation type="submission" date="2023-02" db="EMBL/GenBank/DDBJ databases">
        <title>LHISI_Scaffold_Assembly.</title>
        <authorList>
            <person name="Stuart O.P."/>
            <person name="Cleave R."/>
            <person name="Magrath M.J.L."/>
            <person name="Mikheyev A.S."/>
        </authorList>
    </citation>
    <scope>NUCLEOTIDE SEQUENCE [LARGE SCALE GENOMIC DNA]</scope>
    <source>
        <strain evidence="1">Daus_M_001</strain>
        <tissue evidence="1">Leg muscle</tissue>
    </source>
</reference>
<gene>
    <name evidence="1" type="ORF">PR048_030470</name>
</gene>
<name>A0ABQ9G934_9NEOP</name>
<organism evidence="1 2">
    <name type="scientific">Dryococelus australis</name>
    <dbReference type="NCBI Taxonomy" id="614101"/>
    <lineage>
        <taxon>Eukaryota</taxon>
        <taxon>Metazoa</taxon>
        <taxon>Ecdysozoa</taxon>
        <taxon>Arthropoda</taxon>
        <taxon>Hexapoda</taxon>
        <taxon>Insecta</taxon>
        <taxon>Pterygota</taxon>
        <taxon>Neoptera</taxon>
        <taxon>Polyneoptera</taxon>
        <taxon>Phasmatodea</taxon>
        <taxon>Verophasmatodea</taxon>
        <taxon>Anareolatae</taxon>
        <taxon>Phasmatidae</taxon>
        <taxon>Eurycanthinae</taxon>
        <taxon>Dryococelus</taxon>
    </lineage>
</organism>
<accession>A0ABQ9G934</accession>
<evidence type="ECO:0000313" key="1">
    <source>
        <dbReference type="EMBL" id="KAJ8868929.1"/>
    </source>
</evidence>
<comment type="caution">
    <text evidence="1">The sequence shown here is derived from an EMBL/GenBank/DDBJ whole genome shotgun (WGS) entry which is preliminary data.</text>
</comment>
<sequence>MEVTHVNCEWQAGRRRQCLRVATRRDPGVLSGQLRGRHCASSHLLVRRSALTTVAVASALVYFRKHQLGRGRAQEAAAIAPPIGLASLWFETRSEVGSKIDTENCCTIRVERWTGDRDEVHFEPPKLTVRNLDPTSAAIGINNAPVFVDSANCRNECKPRAIRLVKGAAMRLSPRAPNYLAPPRFSLAPTPGMLREWKRKQPVWGGGEGGCRRLDGPPLDGAAVTVRRGYRFPTNRDKMNETAVIKFLGLKVDNFLNWKSHIAYILPKLSSACFVLRSIAEVLNKNTAKMRAVIIINGKRKSDSCRPLFKSSEILTFACEYMFSVLIFMSRNSHLFHKNESFHKLDTRIKITHVASVNLKLVQKGPSYFGSQLFNKLPQHLQEICFSNQKQLKEFFSKLTFYSRRSHVLADPDALALNLHKFAFQMREQRACLKINFGRIIGAVSREAGSRLTLNEDPTITDLICTVQRHDGNTARLARRSDEALGVRASVARIAPSLLDLGRAAPSHP</sequence>
<keyword evidence="2" id="KW-1185">Reference proteome</keyword>
<protein>
    <submittedName>
        <fullName evidence="1">Uncharacterized protein</fullName>
    </submittedName>
</protein>
<evidence type="ECO:0000313" key="2">
    <source>
        <dbReference type="Proteomes" id="UP001159363"/>
    </source>
</evidence>
<dbReference type="EMBL" id="JARBHB010000014">
    <property type="protein sequence ID" value="KAJ8868929.1"/>
    <property type="molecule type" value="Genomic_DNA"/>
</dbReference>
<dbReference type="Proteomes" id="UP001159363">
    <property type="component" value="Chromosome 13"/>
</dbReference>
<proteinExistence type="predicted"/>